<feature type="region of interest" description="Disordered" evidence="9">
    <location>
        <begin position="518"/>
        <end position="537"/>
    </location>
</feature>
<dbReference type="InterPro" id="IPR014712">
    <property type="entry name" value="ANTH_dom_sf"/>
</dbReference>
<dbReference type="InterPro" id="IPR008942">
    <property type="entry name" value="ENTH_VHS"/>
</dbReference>
<organism evidence="11 12">
    <name type="scientific">Oldenlandia corymbosa var. corymbosa</name>
    <dbReference type="NCBI Taxonomy" id="529605"/>
    <lineage>
        <taxon>Eukaryota</taxon>
        <taxon>Viridiplantae</taxon>
        <taxon>Streptophyta</taxon>
        <taxon>Embryophyta</taxon>
        <taxon>Tracheophyta</taxon>
        <taxon>Spermatophyta</taxon>
        <taxon>Magnoliopsida</taxon>
        <taxon>eudicotyledons</taxon>
        <taxon>Gunneridae</taxon>
        <taxon>Pentapetalae</taxon>
        <taxon>asterids</taxon>
        <taxon>lamiids</taxon>
        <taxon>Gentianales</taxon>
        <taxon>Rubiaceae</taxon>
        <taxon>Rubioideae</taxon>
        <taxon>Spermacoceae</taxon>
        <taxon>Hedyotis-Oldenlandia complex</taxon>
        <taxon>Oldenlandia</taxon>
    </lineage>
</organism>
<keyword evidence="4" id="KW-0254">Endocytosis</keyword>
<evidence type="ECO:0000256" key="3">
    <source>
        <dbReference type="ARBA" id="ARBA00004600"/>
    </source>
</evidence>
<dbReference type="Pfam" id="PF07651">
    <property type="entry name" value="ANTH"/>
    <property type="match status" value="1"/>
</dbReference>
<proteinExistence type="predicted"/>
<feature type="domain" description="ENTH" evidence="10">
    <location>
        <begin position="23"/>
        <end position="159"/>
    </location>
</feature>
<protein>
    <submittedName>
        <fullName evidence="11">OLC1v1024957C1</fullName>
    </submittedName>
</protein>
<keyword evidence="7" id="KW-0168">Coated pit</keyword>
<dbReference type="Gene3D" id="1.20.58.150">
    <property type="entry name" value="ANTH domain"/>
    <property type="match status" value="1"/>
</dbReference>
<dbReference type="GO" id="GO:0005545">
    <property type="term" value="F:1-phosphatidylinositol binding"/>
    <property type="evidence" value="ECO:0007669"/>
    <property type="project" value="InterPro"/>
</dbReference>
<reference evidence="11" key="1">
    <citation type="submission" date="2023-03" db="EMBL/GenBank/DDBJ databases">
        <authorList>
            <person name="Julca I."/>
        </authorList>
    </citation>
    <scope>NUCLEOTIDE SEQUENCE</scope>
</reference>
<dbReference type="Proteomes" id="UP001161247">
    <property type="component" value="Chromosome 1"/>
</dbReference>
<comment type="subcellular location">
    <subcellularLocation>
        <location evidence="1">Cytoplasmic vesicle</location>
        <location evidence="1">Clathrin-coated vesicle</location>
    </subcellularLocation>
    <subcellularLocation>
        <location evidence="2">Golgi apparatus</location>
    </subcellularLocation>
    <subcellularLocation>
        <location evidence="3">Membrane</location>
        <location evidence="3">Clathrin-coated pit</location>
    </subcellularLocation>
</comment>
<dbReference type="GO" id="GO:0048268">
    <property type="term" value="P:clathrin coat assembly"/>
    <property type="evidence" value="ECO:0007669"/>
    <property type="project" value="InterPro"/>
</dbReference>
<dbReference type="PROSITE" id="PS50942">
    <property type="entry name" value="ENTH"/>
    <property type="match status" value="1"/>
</dbReference>
<keyword evidence="12" id="KW-1185">Reference proteome</keyword>
<feature type="region of interest" description="Disordered" evidence="9">
    <location>
        <begin position="312"/>
        <end position="344"/>
    </location>
</feature>
<dbReference type="GO" id="GO:0005794">
    <property type="term" value="C:Golgi apparatus"/>
    <property type="evidence" value="ECO:0007669"/>
    <property type="project" value="UniProtKB-SubCell"/>
</dbReference>
<feature type="compositionally biased region" description="Low complexity" evidence="9">
    <location>
        <begin position="547"/>
        <end position="558"/>
    </location>
</feature>
<dbReference type="InterPro" id="IPR045192">
    <property type="entry name" value="AP180-like"/>
</dbReference>
<evidence type="ECO:0000256" key="8">
    <source>
        <dbReference type="ARBA" id="ARBA00023329"/>
    </source>
</evidence>
<keyword evidence="5" id="KW-0333">Golgi apparatus</keyword>
<keyword evidence="6" id="KW-0472">Membrane</keyword>
<feature type="compositionally biased region" description="Acidic residues" evidence="9">
    <location>
        <begin position="432"/>
        <end position="442"/>
    </location>
</feature>
<evidence type="ECO:0000259" key="10">
    <source>
        <dbReference type="PROSITE" id="PS50942"/>
    </source>
</evidence>
<evidence type="ECO:0000256" key="9">
    <source>
        <dbReference type="SAM" id="MobiDB-lite"/>
    </source>
</evidence>
<evidence type="ECO:0000256" key="2">
    <source>
        <dbReference type="ARBA" id="ARBA00004555"/>
    </source>
</evidence>
<dbReference type="EMBL" id="OX459118">
    <property type="protein sequence ID" value="CAI9090229.1"/>
    <property type="molecule type" value="Genomic_DNA"/>
</dbReference>
<feature type="region of interest" description="Disordered" evidence="9">
    <location>
        <begin position="547"/>
        <end position="571"/>
    </location>
</feature>
<dbReference type="AlphaFoldDB" id="A0AAV1C3K0"/>
<evidence type="ECO:0000313" key="12">
    <source>
        <dbReference type="Proteomes" id="UP001161247"/>
    </source>
</evidence>
<accession>A0AAV1C3K0</accession>
<dbReference type="SMART" id="SM00273">
    <property type="entry name" value="ENTH"/>
    <property type="match status" value="1"/>
</dbReference>
<sequence length="690" mass="76411">MSSKLKKAIGAVKDQTSISLAKVASNNTSNLEVAVLKATTHDDLPIEERYVYEILQLVSSNKAYAAACARALGKRIGRTRNWIVALKSLMLVLRIFQDGDPYFPREILHAMKRGAKILNLSSFRDDSNSSPWDFTAFVRTFALYLDERLDCFLTGKLQRRYTHKVREASGHRNRRSNEPVRDMKPTMLLDRISYWQRLLERAIATKPTGAAKTNRLVQICLYAIVQESFDLYKDISDGLALLLDSFFHLQYQNCVSAFQTCVKASKLFEELSAFYALCKSIGVGRTSEYPSVQTISEELIETLQEFLKDQSSFPATTKSPNRLLLMPAPPDPDPTSKSRNESYGGLSEFSLATTEYSERSSEFGSQCTSLEDLISATEKAGTHPSISIDLEDYSDQFEKQLNRDKSFRLSDSGSTHSLPVSSSMADFVSLDDWPEGDEEETENQQQQQQPEQGIQQQEVEPSSSSSAKGWELVLAEVITATTTTTKPLSPGDASGFNAFQEQDQQQEFQPTGWEVAIVSATPNPPQPSQPKNEEPFSSSILDSLYSQSSIRTTTSSSSAPPNHYNPFLQDADEVSPVPFTGLTNATTTATTQVDFQFGFPVDHGFSTSPGGGGGFQAFEPTFQATPPTFSAQNPSGSTIVPQVENDPFADLFASTNVNLTSSGSMDQQNLVQEQQLWLQNQNKIIAKYMA</sequence>
<dbReference type="GO" id="GO:0005546">
    <property type="term" value="F:phosphatidylinositol-4,5-bisphosphate binding"/>
    <property type="evidence" value="ECO:0007669"/>
    <property type="project" value="TreeGrafter"/>
</dbReference>
<feature type="region of interest" description="Disordered" evidence="9">
    <location>
        <begin position="430"/>
        <end position="467"/>
    </location>
</feature>
<feature type="compositionally biased region" description="Low complexity" evidence="9">
    <location>
        <begin position="443"/>
        <end position="466"/>
    </location>
</feature>
<dbReference type="InterPro" id="IPR011417">
    <property type="entry name" value="ANTH_dom"/>
</dbReference>
<dbReference type="CDD" id="cd16987">
    <property type="entry name" value="ANTH_N_AP180_plant"/>
    <property type="match status" value="1"/>
</dbReference>
<evidence type="ECO:0000256" key="7">
    <source>
        <dbReference type="ARBA" id="ARBA00023176"/>
    </source>
</evidence>
<dbReference type="Gene3D" id="1.25.40.90">
    <property type="match status" value="1"/>
</dbReference>
<dbReference type="GO" id="GO:0030136">
    <property type="term" value="C:clathrin-coated vesicle"/>
    <property type="evidence" value="ECO:0007669"/>
    <property type="project" value="UniProtKB-SubCell"/>
</dbReference>
<name>A0AAV1C3K0_OLDCO</name>
<evidence type="ECO:0000256" key="1">
    <source>
        <dbReference type="ARBA" id="ARBA00004132"/>
    </source>
</evidence>
<dbReference type="GO" id="GO:0000149">
    <property type="term" value="F:SNARE binding"/>
    <property type="evidence" value="ECO:0007669"/>
    <property type="project" value="TreeGrafter"/>
</dbReference>
<dbReference type="SUPFAM" id="SSF89009">
    <property type="entry name" value="GAT-like domain"/>
    <property type="match status" value="1"/>
</dbReference>
<dbReference type="PANTHER" id="PTHR22951">
    <property type="entry name" value="CLATHRIN ASSEMBLY PROTEIN"/>
    <property type="match status" value="1"/>
</dbReference>
<dbReference type="GO" id="GO:0032050">
    <property type="term" value="F:clathrin heavy chain binding"/>
    <property type="evidence" value="ECO:0007669"/>
    <property type="project" value="TreeGrafter"/>
</dbReference>
<dbReference type="PANTHER" id="PTHR22951:SF75">
    <property type="entry name" value="CLATHRIN COAT ASSEMBLY PROTEIN AP180"/>
    <property type="match status" value="1"/>
</dbReference>
<evidence type="ECO:0000256" key="6">
    <source>
        <dbReference type="ARBA" id="ARBA00023136"/>
    </source>
</evidence>
<keyword evidence="8" id="KW-0968">Cytoplasmic vesicle</keyword>
<dbReference type="InterPro" id="IPR048050">
    <property type="entry name" value="ANTH_N_plant"/>
</dbReference>
<dbReference type="GO" id="GO:0006900">
    <property type="term" value="P:vesicle budding from membrane"/>
    <property type="evidence" value="ECO:0007669"/>
    <property type="project" value="TreeGrafter"/>
</dbReference>
<evidence type="ECO:0000256" key="5">
    <source>
        <dbReference type="ARBA" id="ARBA00023034"/>
    </source>
</evidence>
<dbReference type="SUPFAM" id="SSF48464">
    <property type="entry name" value="ENTH/VHS domain"/>
    <property type="match status" value="1"/>
</dbReference>
<dbReference type="InterPro" id="IPR013809">
    <property type="entry name" value="ENTH"/>
</dbReference>
<dbReference type="GO" id="GO:0072583">
    <property type="term" value="P:clathrin-dependent endocytosis"/>
    <property type="evidence" value="ECO:0007669"/>
    <property type="project" value="InterPro"/>
</dbReference>
<dbReference type="FunFam" id="1.20.58.150:FF:000005">
    <property type="entry name" value="putative clathrin assembly protein At2g25430"/>
    <property type="match status" value="1"/>
</dbReference>
<dbReference type="GO" id="GO:0005905">
    <property type="term" value="C:clathrin-coated pit"/>
    <property type="evidence" value="ECO:0007669"/>
    <property type="project" value="UniProtKB-SubCell"/>
</dbReference>
<gene>
    <name evidence="11" type="ORF">OLC1_LOCUS2432</name>
</gene>
<evidence type="ECO:0000313" key="11">
    <source>
        <dbReference type="EMBL" id="CAI9090229.1"/>
    </source>
</evidence>
<dbReference type="FunFam" id="1.25.40.90:FF:000019">
    <property type="entry name" value="Clathrin coat assembly protein"/>
    <property type="match status" value="1"/>
</dbReference>
<evidence type="ECO:0000256" key="4">
    <source>
        <dbReference type="ARBA" id="ARBA00022583"/>
    </source>
</evidence>